<dbReference type="SUPFAM" id="SSF52172">
    <property type="entry name" value="CheY-like"/>
    <property type="match status" value="1"/>
</dbReference>
<evidence type="ECO:0000259" key="3">
    <source>
        <dbReference type="PROSITE" id="PS50110"/>
    </source>
</evidence>
<dbReference type="PROSITE" id="PS50110">
    <property type="entry name" value="RESPONSE_REGULATORY"/>
    <property type="match status" value="1"/>
</dbReference>
<dbReference type="PANTHER" id="PTHR48111">
    <property type="entry name" value="REGULATOR OF RPOS"/>
    <property type="match status" value="1"/>
</dbReference>
<evidence type="ECO:0000313" key="5">
    <source>
        <dbReference type="EMBL" id="ALX05747.1"/>
    </source>
</evidence>
<dbReference type="GO" id="GO:0005829">
    <property type="term" value="C:cytosol"/>
    <property type="evidence" value="ECO:0007669"/>
    <property type="project" value="TreeGrafter"/>
</dbReference>
<dbReference type="PROSITE" id="PS50930">
    <property type="entry name" value="HTH_LYTTR"/>
    <property type="match status" value="1"/>
</dbReference>
<evidence type="ECO:0000256" key="1">
    <source>
        <dbReference type="ARBA" id="ARBA00023125"/>
    </source>
</evidence>
<dbReference type="STRING" id="2041.AERYTH_14115"/>
<accession>A0A0U3KM44</accession>
<dbReference type="EMBL" id="CP011502">
    <property type="protein sequence ID" value="ALX05747.1"/>
    <property type="molecule type" value="Genomic_DNA"/>
</dbReference>
<dbReference type="Pfam" id="PF04397">
    <property type="entry name" value="LytTR"/>
    <property type="match status" value="1"/>
</dbReference>
<feature type="domain" description="HTH LytTR-type" evidence="4">
    <location>
        <begin position="140"/>
        <end position="247"/>
    </location>
</feature>
<organism evidence="5 6">
    <name type="scientific">Aeromicrobium erythreum</name>
    <dbReference type="NCBI Taxonomy" id="2041"/>
    <lineage>
        <taxon>Bacteria</taxon>
        <taxon>Bacillati</taxon>
        <taxon>Actinomycetota</taxon>
        <taxon>Actinomycetes</taxon>
        <taxon>Propionibacteriales</taxon>
        <taxon>Nocardioidaceae</taxon>
        <taxon>Aeromicrobium</taxon>
    </lineage>
</organism>
<dbReference type="InterPro" id="IPR039420">
    <property type="entry name" value="WalR-like"/>
</dbReference>
<dbReference type="InterPro" id="IPR007492">
    <property type="entry name" value="LytTR_DNA-bd_dom"/>
</dbReference>
<feature type="domain" description="Response regulatory" evidence="3">
    <location>
        <begin position="13"/>
        <end position="127"/>
    </location>
</feature>
<reference evidence="5 6" key="1">
    <citation type="journal article" date="1991" name="Int. J. Syst. Bacteriol.">
        <title>Description of the erythromycin-producing bacterium Arthrobacter sp. strain NRRL B-3381 as Aeromicrobium erythreum gen. nov., sp. nov.</title>
        <authorList>
            <person name="Miller E.S."/>
            <person name="Woese C.R."/>
            <person name="Brenner S."/>
        </authorList>
    </citation>
    <scope>NUCLEOTIDE SEQUENCE [LARGE SCALE GENOMIC DNA]</scope>
    <source>
        <strain evidence="5 6">AR18</strain>
    </source>
</reference>
<dbReference type="PANTHER" id="PTHR48111:SF69">
    <property type="entry name" value="RESPONSE REGULATOR RECEIVER"/>
    <property type="match status" value="1"/>
</dbReference>
<dbReference type="InterPro" id="IPR001789">
    <property type="entry name" value="Sig_transdc_resp-reg_receiver"/>
</dbReference>
<evidence type="ECO:0000259" key="4">
    <source>
        <dbReference type="PROSITE" id="PS50930"/>
    </source>
</evidence>
<dbReference type="KEGG" id="aer:AERYTH_14115"/>
<dbReference type="Pfam" id="PF00072">
    <property type="entry name" value="Response_reg"/>
    <property type="match status" value="1"/>
</dbReference>
<protein>
    <submittedName>
        <fullName evidence="5">LytR family transcriptional regulator</fullName>
    </submittedName>
</protein>
<dbReference type="GO" id="GO:0000976">
    <property type="term" value="F:transcription cis-regulatory region binding"/>
    <property type="evidence" value="ECO:0007669"/>
    <property type="project" value="TreeGrafter"/>
</dbReference>
<dbReference type="GO" id="GO:0006355">
    <property type="term" value="P:regulation of DNA-templated transcription"/>
    <property type="evidence" value="ECO:0007669"/>
    <property type="project" value="TreeGrafter"/>
</dbReference>
<keyword evidence="6" id="KW-1185">Reference proteome</keyword>
<name>A0A0U3KM44_9ACTN</name>
<keyword evidence="2" id="KW-0597">Phosphoprotein</keyword>
<gene>
    <name evidence="5" type="ORF">AERYTH_14115</name>
</gene>
<dbReference type="Gene3D" id="2.40.50.1020">
    <property type="entry name" value="LytTr DNA-binding domain"/>
    <property type="match status" value="1"/>
</dbReference>
<feature type="modified residue" description="4-aspartylphosphate" evidence="2">
    <location>
        <position position="64"/>
    </location>
</feature>
<dbReference type="GO" id="GO:0000156">
    <property type="term" value="F:phosphorelay response regulator activity"/>
    <property type="evidence" value="ECO:0007669"/>
    <property type="project" value="TreeGrafter"/>
</dbReference>
<evidence type="ECO:0000256" key="2">
    <source>
        <dbReference type="PROSITE-ProRule" id="PRU00169"/>
    </source>
</evidence>
<dbReference type="Gene3D" id="3.40.50.2300">
    <property type="match status" value="1"/>
</dbReference>
<dbReference type="RefSeq" id="WP_067860048.1">
    <property type="nucleotide sequence ID" value="NZ_CP011502.1"/>
</dbReference>
<dbReference type="PATRIC" id="fig|2041.4.peg.2943"/>
<dbReference type="SMART" id="SM00448">
    <property type="entry name" value="REC"/>
    <property type="match status" value="1"/>
</dbReference>
<dbReference type="Proteomes" id="UP000067689">
    <property type="component" value="Chromosome"/>
</dbReference>
<evidence type="ECO:0000313" key="6">
    <source>
        <dbReference type="Proteomes" id="UP000067689"/>
    </source>
</evidence>
<keyword evidence="1" id="KW-0238">DNA-binding</keyword>
<proteinExistence type="predicted"/>
<sequence>MDDVAPEPAAALRTLVVDDEQPVLDELVYLLERDPRVGAVHTARSGAEALRRLEGGAVDLLFLDIAMPGLSGIDIARVVGQFRTPPRVVFVTAHEGHALEAFELGALDYLLKPIREERLRESIRRAVDQGDPAPEADETIAVELGGVTRFVRRSTVTHVEAQGDYVRLHTADGAGHLVRTPLTGLVSDWEDVGFVRIHRSSAVNLAHVREVRMQAGRCSVVVPHGDGVVELQVSRRHTPTLRDLIHERSR</sequence>
<dbReference type="SMART" id="SM00850">
    <property type="entry name" value="LytTR"/>
    <property type="match status" value="1"/>
</dbReference>
<dbReference type="InterPro" id="IPR011006">
    <property type="entry name" value="CheY-like_superfamily"/>
</dbReference>
<dbReference type="OrthoDB" id="236568at2"/>
<dbReference type="AlphaFoldDB" id="A0A0U3KM44"/>
<dbReference type="GO" id="GO:0032993">
    <property type="term" value="C:protein-DNA complex"/>
    <property type="evidence" value="ECO:0007669"/>
    <property type="project" value="TreeGrafter"/>
</dbReference>